<keyword evidence="9" id="KW-1185">Reference proteome</keyword>
<dbReference type="GO" id="GO:0032040">
    <property type="term" value="C:small-subunit processome"/>
    <property type="evidence" value="ECO:0007669"/>
    <property type="project" value="InterPro"/>
</dbReference>
<dbReference type="GO" id="GO:0006364">
    <property type="term" value="P:rRNA processing"/>
    <property type="evidence" value="ECO:0007669"/>
    <property type="project" value="UniProtKB-KW"/>
</dbReference>
<dbReference type="Gene3D" id="3.40.50.1010">
    <property type="entry name" value="5'-nuclease"/>
    <property type="match status" value="1"/>
</dbReference>
<evidence type="ECO:0000256" key="6">
    <source>
        <dbReference type="SAM" id="SignalP"/>
    </source>
</evidence>
<dbReference type="InterPro" id="IPR037503">
    <property type="entry name" value="Fcf1_PIN"/>
</dbReference>
<evidence type="ECO:0000259" key="7">
    <source>
        <dbReference type="SMART" id="SM00670"/>
    </source>
</evidence>
<keyword evidence="6" id="KW-0732">Signal</keyword>
<keyword evidence="4" id="KW-0539">Nucleus</keyword>
<dbReference type="KEGG" id="dfa:DFA_04489"/>
<dbReference type="STRING" id="1054147.F4PPQ8"/>
<keyword evidence="3" id="KW-0698">rRNA processing</keyword>
<evidence type="ECO:0000256" key="1">
    <source>
        <dbReference type="ARBA" id="ARBA00004604"/>
    </source>
</evidence>
<proteinExistence type="inferred from homology"/>
<organism evidence="8 9">
    <name type="scientific">Cavenderia fasciculata</name>
    <name type="common">Slime mold</name>
    <name type="synonym">Dictyostelium fasciculatum</name>
    <dbReference type="NCBI Taxonomy" id="261658"/>
    <lineage>
        <taxon>Eukaryota</taxon>
        <taxon>Amoebozoa</taxon>
        <taxon>Evosea</taxon>
        <taxon>Eumycetozoa</taxon>
        <taxon>Dictyostelia</taxon>
        <taxon>Acytosteliales</taxon>
        <taxon>Cavenderiaceae</taxon>
        <taxon>Cavenderia</taxon>
    </lineage>
</organism>
<evidence type="ECO:0000256" key="4">
    <source>
        <dbReference type="ARBA" id="ARBA00023242"/>
    </source>
</evidence>
<dbReference type="CDD" id="cd09864">
    <property type="entry name" value="PIN_Fcf1-like"/>
    <property type="match status" value="1"/>
</dbReference>
<dbReference type="GeneID" id="14874317"/>
<comment type="subcellular location">
    <subcellularLocation>
        <location evidence="1">Nucleus</location>
        <location evidence="1">Nucleolus</location>
    </subcellularLocation>
</comment>
<dbReference type="OrthoDB" id="76105at2759"/>
<comment type="similarity">
    <text evidence="5">Belongs to the UTP23/FCF1 family. FCF1 subfamily.</text>
</comment>
<dbReference type="Pfam" id="PF04900">
    <property type="entry name" value="Fcf1"/>
    <property type="match status" value="1"/>
</dbReference>
<reference evidence="9" key="1">
    <citation type="journal article" date="2011" name="Genome Res.">
        <title>Phylogeny-wide analysis of social amoeba genomes highlights ancient origins for complex intercellular communication.</title>
        <authorList>
            <person name="Heidel A.J."/>
            <person name="Lawal H.M."/>
            <person name="Felder M."/>
            <person name="Schilde C."/>
            <person name="Helps N.R."/>
            <person name="Tunggal B."/>
            <person name="Rivero F."/>
            <person name="John U."/>
            <person name="Schleicher M."/>
            <person name="Eichinger L."/>
            <person name="Platzer M."/>
            <person name="Noegel A.A."/>
            <person name="Schaap P."/>
            <person name="Gloeckner G."/>
        </authorList>
    </citation>
    <scope>NUCLEOTIDE SEQUENCE [LARGE SCALE GENOMIC DNA]</scope>
    <source>
        <strain evidence="9">SH3</strain>
    </source>
</reference>
<accession>F4PPQ8</accession>
<feature type="chain" id="PRO_5003320233" evidence="6">
    <location>
        <begin position="18"/>
        <end position="378"/>
    </location>
</feature>
<dbReference type="SMART" id="SM00670">
    <property type="entry name" value="PINc"/>
    <property type="match status" value="1"/>
</dbReference>
<gene>
    <name evidence="8" type="primary">fcf1</name>
    <name evidence="8" type="ORF">DFA_04489</name>
</gene>
<dbReference type="FunFam" id="3.40.50.1010:FF:000035">
    <property type="entry name" value="Fcf1, putative"/>
    <property type="match status" value="1"/>
</dbReference>
<dbReference type="InterPro" id="IPR006984">
    <property type="entry name" value="Fcf1/UTP23"/>
</dbReference>
<dbReference type="PANTHER" id="PTHR12416">
    <property type="entry name" value="RRNA-PROCESSING PROTEIN UTP23 HOMOLOG"/>
    <property type="match status" value="1"/>
</dbReference>
<evidence type="ECO:0000256" key="5">
    <source>
        <dbReference type="ARBA" id="ARBA00024026"/>
    </source>
</evidence>
<dbReference type="Proteomes" id="UP000007797">
    <property type="component" value="Unassembled WGS sequence"/>
</dbReference>
<evidence type="ECO:0000313" key="8">
    <source>
        <dbReference type="EMBL" id="EGG22371.1"/>
    </source>
</evidence>
<dbReference type="SUPFAM" id="SSF88723">
    <property type="entry name" value="PIN domain-like"/>
    <property type="match status" value="1"/>
</dbReference>
<dbReference type="AlphaFoldDB" id="F4PPQ8"/>
<feature type="domain" description="PIN" evidence="7">
    <location>
        <begin position="249"/>
        <end position="348"/>
    </location>
</feature>
<sequence>MKPIYLILILICVSVYGIDINVGNNNNNYKEVIEIQVDRVQVLSTSVTINFTSNCPTFMQASVWGYTCQPTKRINEIQCTGLEPGTTQAYLVLSQCGSSFFNTFLNLKTFPAVGNPAISFKVLDSTSFQVSHRAIGGAPYQSTYNVTVRGENNGFEKKIENTYSSDQVIRVPPKSSPSSSCTYIVTVTVYNDYITNTSVDSIKLQQTNRDKQLAREKEKQVFQKKIDSVPDDTAHHMFFSYNEALVPPYYVILDTNFINFSCSLKIDIVEGLMDCLYAKCIPCLTDCCAAELERLGPKFRVALKISKDPRIQRLPCFHKGTYADDCIINRITMHRMYLVATCDADLRRRIRKIPGVPLIYPKGKRYTIERLPDAPGAK</sequence>
<feature type="signal peptide" evidence="6">
    <location>
        <begin position="1"/>
        <end position="17"/>
    </location>
</feature>
<dbReference type="InterPro" id="IPR002716">
    <property type="entry name" value="PIN_dom"/>
</dbReference>
<dbReference type="EMBL" id="GL883009">
    <property type="protein sequence ID" value="EGG22371.1"/>
    <property type="molecule type" value="Genomic_DNA"/>
</dbReference>
<keyword evidence="2" id="KW-0690">Ribosome biogenesis</keyword>
<dbReference type="InterPro" id="IPR029060">
    <property type="entry name" value="PIN-like_dom_sf"/>
</dbReference>
<evidence type="ECO:0000256" key="3">
    <source>
        <dbReference type="ARBA" id="ARBA00022552"/>
    </source>
</evidence>
<name>F4PPQ8_CACFS</name>
<evidence type="ECO:0000256" key="2">
    <source>
        <dbReference type="ARBA" id="ARBA00022517"/>
    </source>
</evidence>
<protein>
    <submittedName>
        <fullName evidence="8">FCF1 family protein</fullName>
    </submittedName>
</protein>
<dbReference type="RefSeq" id="XP_004360222.1">
    <property type="nucleotide sequence ID" value="XM_004360165.1"/>
</dbReference>
<evidence type="ECO:0000313" key="9">
    <source>
        <dbReference type="Proteomes" id="UP000007797"/>
    </source>
</evidence>